<evidence type="ECO:0000256" key="1">
    <source>
        <dbReference type="SAM" id="Coils"/>
    </source>
</evidence>
<proteinExistence type="predicted"/>
<keyword evidence="1" id="KW-0175">Coiled coil</keyword>
<sequence length="185" mass="21666">MSEESNVSITVTEESPAKKCCFQKCVSDSNEQPSMDCSSCNYSWHPVCREKYFVDASLNNLLKTEQCAICYNKRKQEEQLEFRKRYLANLVMRQTTYTMEQAREKLEEFKYNILALIKDFMSPAKKTRGDEIREEAEANKTTNQKIYTEFRNLLDTSAQIMKRRQELEAKVNETYEKLVAAKNSS</sequence>
<protein>
    <submittedName>
        <fullName evidence="2">Uncharacterized protein</fullName>
    </submittedName>
</protein>
<organism evidence="2">
    <name type="scientific">viral metagenome</name>
    <dbReference type="NCBI Taxonomy" id="1070528"/>
    <lineage>
        <taxon>unclassified sequences</taxon>
        <taxon>metagenomes</taxon>
        <taxon>organismal metagenomes</taxon>
    </lineage>
</organism>
<evidence type="ECO:0000313" key="2">
    <source>
        <dbReference type="EMBL" id="QHS95572.1"/>
    </source>
</evidence>
<name>A0A6C0BU48_9ZZZZ</name>
<accession>A0A6C0BU48</accession>
<dbReference type="AlphaFoldDB" id="A0A6C0BU48"/>
<feature type="coiled-coil region" evidence="1">
    <location>
        <begin position="157"/>
        <end position="184"/>
    </location>
</feature>
<reference evidence="2" key="1">
    <citation type="journal article" date="2020" name="Nature">
        <title>Giant virus diversity and host interactions through global metagenomics.</title>
        <authorList>
            <person name="Schulz F."/>
            <person name="Roux S."/>
            <person name="Paez-Espino D."/>
            <person name="Jungbluth S."/>
            <person name="Walsh D.A."/>
            <person name="Denef V.J."/>
            <person name="McMahon K.D."/>
            <person name="Konstantinidis K.T."/>
            <person name="Eloe-Fadrosh E.A."/>
            <person name="Kyrpides N.C."/>
            <person name="Woyke T."/>
        </authorList>
    </citation>
    <scope>NUCLEOTIDE SEQUENCE</scope>
    <source>
        <strain evidence="2">GVMAG-M-3300018868-6</strain>
    </source>
</reference>
<dbReference type="EMBL" id="MN739253">
    <property type="protein sequence ID" value="QHS95572.1"/>
    <property type="molecule type" value="Genomic_DNA"/>
</dbReference>